<dbReference type="InterPro" id="IPR001356">
    <property type="entry name" value="HD"/>
</dbReference>
<reference evidence="5 6" key="1">
    <citation type="journal article" date="2014" name="Nature">
        <title>The genome of the recently domesticated crop plant sugar beet (Beta vulgaris).</title>
        <authorList>
            <person name="Dohm J.C."/>
            <person name="Minoche A.E."/>
            <person name="Holtgrawe D."/>
            <person name="Capella-Gutierrez S."/>
            <person name="Zakrzewski F."/>
            <person name="Tafer H."/>
            <person name="Rupp O."/>
            <person name="Sorensen T.R."/>
            <person name="Stracke R."/>
            <person name="Reinhardt R."/>
            <person name="Goesmann A."/>
            <person name="Kraft T."/>
            <person name="Schulz B."/>
            <person name="Stadler P.F."/>
            <person name="Schmidt T."/>
            <person name="Gabaldon T."/>
            <person name="Lehrach H."/>
            <person name="Weisshaar B."/>
            <person name="Himmelbauer H."/>
        </authorList>
    </citation>
    <scope>NUCLEOTIDE SEQUENCE [LARGE SCALE GENOMIC DNA]</scope>
    <source>
        <tissue evidence="5">Taproot</tissue>
    </source>
</reference>
<keyword evidence="2" id="KW-0539">Nucleus</keyword>
<evidence type="ECO:0000313" key="6">
    <source>
        <dbReference type="Proteomes" id="UP000035740"/>
    </source>
</evidence>
<dbReference type="OrthoDB" id="2020792at2759"/>
<dbReference type="PANTHER" id="PTHR35743">
    <property type="entry name" value="NODULIN HOMEOBOX"/>
    <property type="match status" value="1"/>
</dbReference>
<accession>A0A0J8B6I9</accession>
<keyword evidence="2" id="KW-0238">DNA-binding</keyword>
<dbReference type="InterPro" id="IPR056560">
    <property type="entry name" value="HTH_NDX"/>
</dbReference>
<dbReference type="GO" id="GO:0003697">
    <property type="term" value="F:single-stranded DNA binding"/>
    <property type="evidence" value="ECO:0007669"/>
    <property type="project" value="InterPro"/>
</dbReference>
<dbReference type="GO" id="GO:0009908">
    <property type="term" value="P:flower development"/>
    <property type="evidence" value="ECO:0007669"/>
    <property type="project" value="InterPro"/>
</dbReference>
<dbReference type="PROSITE" id="PS50071">
    <property type="entry name" value="HOMEOBOX_2"/>
    <property type="match status" value="1"/>
</dbReference>
<feature type="region of interest" description="Disordered" evidence="3">
    <location>
        <begin position="640"/>
        <end position="676"/>
    </location>
</feature>
<dbReference type="InterPro" id="IPR057287">
    <property type="entry name" value="Ndx_N"/>
</dbReference>
<evidence type="ECO:0000313" key="5">
    <source>
        <dbReference type="EMBL" id="KMS96884.1"/>
    </source>
</evidence>
<sequence>MMRNSITEASHSSRGAIDLISEVKELQRFNSQELSKLLKDCENFSLFHITANGLSVQIDMDKLVRLLPLHLIAVLLSSQRDEASLRYLLSGLRLLYTLCEIASRHSKLEQILFDDLKVSEQLLDLVFHLLLVCCKQGNSFSGGMPLLYSALVACSMYLLTTCISSQWSELAYVLQAHPKVDIFLDAAFGAVRMSINILQNKLSEAENDFHSKSSLTAERVVNFCCQQCEASLQFLQSLCQNKSFRERILRNKELCGKGGVLHLVQSTLKLNISPFLKEPLAVVAAVSRLKARVLSILLHLCEAESVSYLDEVASIPESLDLAKSVAVEVITLLKTMLSRDLKLLENHSGKIYPRGLLQLNALRLADIFSDDSNFRSYITIYFAEVLAAILLIPYQQFLSSWCSSDLPLKEVDASLEYDPFTMAGWILDSSPMLDIVSSKTCESNFNPTNNAQASYAHQRTSLLVKVIANLHCFVPNICKEQERNFFLHKFLERLKVDRQDQQAGFSFSSAPQKAVTICKNLRSLLGHAESLIPTFLNEEDVQLLRLFFTQLQSLIGPVDYEVNKALVNEYPSLPGNVELDNKIGHSNLREGTSENLAFSGVDNSCVKVEIIGEADGALHDEKTCEGKSIKALGESLVETDKEVHNAETSGSDSSSTRGKNPTDQVGNGDNTKSSEHIHRSVVGGFQEDERIDNLNCEEKRVRKRKRNIMNDKQISMIERALQEEPDMHKNAASLQSWADRLSFHGAEVTFSQLKNWLNNRKAKLARAAKDGRPLSEENVTADKLVGSLVRTASDSPESHIEDLPTSSASKDRIQVSAVRKTSLGTIMSQSLETTPPESSIRLNLRNECPTSNTCCVIFEAGQAVVLTDTQGKEIAKGTVYQVEGEWHGCNLADTRTCVVDITELRSERIVRLPHPTIEAGATFEQAEVKIGTMRVLWDSGRMLKP</sequence>
<dbReference type="Pfam" id="PF24679">
    <property type="entry name" value="Nodulin_C"/>
    <property type="match status" value="1"/>
</dbReference>
<protein>
    <recommendedName>
        <fullName evidence="4">Homeobox domain-containing protein</fullName>
    </recommendedName>
</protein>
<dbReference type="Pfam" id="PF25246">
    <property type="entry name" value="Nodulin_N"/>
    <property type="match status" value="1"/>
</dbReference>
<organism evidence="5 6">
    <name type="scientific">Beta vulgaris subsp. vulgaris</name>
    <name type="common">Beet</name>
    <dbReference type="NCBI Taxonomy" id="3555"/>
    <lineage>
        <taxon>Eukaryota</taxon>
        <taxon>Viridiplantae</taxon>
        <taxon>Streptophyta</taxon>
        <taxon>Embryophyta</taxon>
        <taxon>Tracheophyta</taxon>
        <taxon>Spermatophyta</taxon>
        <taxon>Magnoliopsida</taxon>
        <taxon>eudicotyledons</taxon>
        <taxon>Gunneridae</taxon>
        <taxon>Pentapetalae</taxon>
        <taxon>Caryophyllales</taxon>
        <taxon>Chenopodiaceae</taxon>
        <taxon>Betoideae</taxon>
        <taxon>Beta</taxon>
    </lineage>
</organism>
<evidence type="ECO:0000256" key="2">
    <source>
        <dbReference type="PROSITE-ProRule" id="PRU00108"/>
    </source>
</evidence>
<evidence type="ECO:0000256" key="3">
    <source>
        <dbReference type="SAM" id="MobiDB-lite"/>
    </source>
</evidence>
<name>A0A0J8B6I9_BETVV</name>
<dbReference type="EMBL" id="KQ090358">
    <property type="protein sequence ID" value="KMS96884.1"/>
    <property type="molecule type" value="Genomic_DNA"/>
</dbReference>
<dbReference type="GO" id="GO:0005634">
    <property type="term" value="C:nucleus"/>
    <property type="evidence" value="ECO:0007669"/>
    <property type="project" value="UniProtKB-SubCell"/>
</dbReference>
<gene>
    <name evidence="5" type="ORF">BVRB_7g180730</name>
</gene>
<evidence type="ECO:0000256" key="1">
    <source>
        <dbReference type="ARBA" id="ARBA00004123"/>
    </source>
</evidence>
<keyword evidence="6" id="KW-1185">Reference proteome</keyword>
<dbReference type="Pfam" id="PF24426">
    <property type="entry name" value="HTH_NDX"/>
    <property type="match status" value="1"/>
</dbReference>
<dbReference type="AlphaFoldDB" id="A0A0J8B6I9"/>
<dbReference type="PANTHER" id="PTHR35743:SF1">
    <property type="entry name" value="NODULIN HOMEOBOX"/>
    <property type="match status" value="1"/>
</dbReference>
<dbReference type="eggNOG" id="ENOG502QR3W">
    <property type="taxonomic scope" value="Eukaryota"/>
</dbReference>
<dbReference type="InterPro" id="IPR056559">
    <property type="entry name" value="NDX_C"/>
</dbReference>
<proteinExistence type="predicted"/>
<comment type="subcellular location">
    <subcellularLocation>
        <location evidence="1 2">Nucleus</location>
    </subcellularLocation>
</comment>
<dbReference type="CDD" id="cd00086">
    <property type="entry name" value="homeodomain"/>
    <property type="match status" value="1"/>
</dbReference>
<dbReference type="Gramene" id="KMS96884">
    <property type="protein sequence ID" value="KMS96884"/>
    <property type="gene ID" value="BVRB_7g180730"/>
</dbReference>
<feature type="domain" description="Homeobox" evidence="4">
    <location>
        <begin position="700"/>
        <end position="767"/>
    </location>
</feature>
<dbReference type="Proteomes" id="UP000035740">
    <property type="component" value="Unassembled WGS sequence"/>
</dbReference>
<keyword evidence="2" id="KW-0371">Homeobox</keyword>
<evidence type="ECO:0000259" key="4">
    <source>
        <dbReference type="PROSITE" id="PS50071"/>
    </source>
</evidence>
<dbReference type="ExpressionAtlas" id="A0A0J8B6I9">
    <property type="expression patterns" value="baseline and differential"/>
</dbReference>
<dbReference type="SMART" id="SM00389">
    <property type="entry name" value="HOX"/>
    <property type="match status" value="1"/>
</dbReference>
<feature type="compositionally biased region" description="Polar residues" evidence="3">
    <location>
        <begin position="646"/>
        <end position="671"/>
    </location>
</feature>
<dbReference type="InterPro" id="IPR039325">
    <property type="entry name" value="NDX"/>
</dbReference>
<dbReference type="KEGG" id="bvg:104909017"/>
<feature type="DNA-binding region" description="Homeobox" evidence="2">
    <location>
        <begin position="702"/>
        <end position="768"/>
    </location>
</feature>
<dbReference type="OMA" id="KFGVMRV"/>